<evidence type="ECO:0000256" key="1">
    <source>
        <dbReference type="SAM" id="MobiDB-lite"/>
    </source>
</evidence>
<dbReference type="EMBL" id="VDMD01000001">
    <property type="protein sequence ID" value="TRM68764.1"/>
    <property type="molecule type" value="Genomic_DNA"/>
</dbReference>
<feature type="region of interest" description="Disordered" evidence="1">
    <location>
        <begin position="18"/>
        <end position="44"/>
    </location>
</feature>
<feature type="compositionally biased region" description="Polar residues" evidence="1">
    <location>
        <begin position="18"/>
        <end position="29"/>
    </location>
</feature>
<name>A0A550CVF4_9AGAR</name>
<feature type="non-terminal residue" evidence="2">
    <location>
        <position position="132"/>
    </location>
</feature>
<protein>
    <submittedName>
        <fullName evidence="2">Uncharacterized protein</fullName>
    </submittedName>
</protein>
<proteinExistence type="predicted"/>
<keyword evidence="3" id="KW-1185">Reference proteome</keyword>
<dbReference type="AlphaFoldDB" id="A0A550CVF4"/>
<organism evidence="2 3">
    <name type="scientific">Schizophyllum amplum</name>
    <dbReference type="NCBI Taxonomy" id="97359"/>
    <lineage>
        <taxon>Eukaryota</taxon>
        <taxon>Fungi</taxon>
        <taxon>Dikarya</taxon>
        <taxon>Basidiomycota</taxon>
        <taxon>Agaricomycotina</taxon>
        <taxon>Agaricomycetes</taxon>
        <taxon>Agaricomycetidae</taxon>
        <taxon>Agaricales</taxon>
        <taxon>Schizophyllaceae</taxon>
        <taxon>Schizophyllum</taxon>
    </lineage>
</organism>
<gene>
    <name evidence="2" type="ORF">BD626DRAFT_471703</name>
</gene>
<dbReference type="Proteomes" id="UP000320762">
    <property type="component" value="Unassembled WGS sequence"/>
</dbReference>
<accession>A0A550CVF4</accession>
<evidence type="ECO:0000313" key="3">
    <source>
        <dbReference type="Proteomes" id="UP000320762"/>
    </source>
</evidence>
<sequence length="132" mass="14271">MASLALACTAGVVARTLTPSQPSEPTLQPTAPRARRRGSSTYDHVTAACPSAPKFNNCAGPTTRGAVRPRCHLGLIMTVVCRFESCGRPARMSVRRREVCCAPFWENNGTMGRSFGAIVDLPVNSRLVRVKR</sequence>
<evidence type="ECO:0000313" key="2">
    <source>
        <dbReference type="EMBL" id="TRM68764.1"/>
    </source>
</evidence>
<comment type="caution">
    <text evidence="2">The sequence shown here is derived from an EMBL/GenBank/DDBJ whole genome shotgun (WGS) entry which is preliminary data.</text>
</comment>
<reference evidence="2 3" key="1">
    <citation type="journal article" date="2019" name="New Phytol.">
        <title>Comparative genomics reveals unique wood-decay strategies and fruiting body development in the Schizophyllaceae.</title>
        <authorList>
            <person name="Almasi E."/>
            <person name="Sahu N."/>
            <person name="Krizsan K."/>
            <person name="Balint B."/>
            <person name="Kovacs G.M."/>
            <person name="Kiss B."/>
            <person name="Cseklye J."/>
            <person name="Drula E."/>
            <person name="Henrissat B."/>
            <person name="Nagy I."/>
            <person name="Chovatia M."/>
            <person name="Adam C."/>
            <person name="LaButti K."/>
            <person name="Lipzen A."/>
            <person name="Riley R."/>
            <person name="Grigoriev I.V."/>
            <person name="Nagy L.G."/>
        </authorList>
    </citation>
    <scope>NUCLEOTIDE SEQUENCE [LARGE SCALE GENOMIC DNA]</scope>
    <source>
        <strain evidence="2 3">NL-1724</strain>
    </source>
</reference>